<dbReference type="AlphaFoldDB" id="A0A1Y2IZJ0"/>
<gene>
    <name evidence="3" type="ORF">PYCCODRAFT_1474946</name>
</gene>
<feature type="compositionally biased region" description="Low complexity" evidence="2">
    <location>
        <begin position="577"/>
        <end position="599"/>
    </location>
</feature>
<evidence type="ECO:0000256" key="1">
    <source>
        <dbReference type="SAM" id="Coils"/>
    </source>
</evidence>
<evidence type="ECO:0000256" key="2">
    <source>
        <dbReference type="SAM" id="MobiDB-lite"/>
    </source>
</evidence>
<proteinExistence type="predicted"/>
<evidence type="ECO:0000313" key="4">
    <source>
        <dbReference type="Proteomes" id="UP000193067"/>
    </source>
</evidence>
<dbReference type="OrthoDB" id="3258416at2759"/>
<feature type="compositionally biased region" description="Low complexity" evidence="2">
    <location>
        <begin position="71"/>
        <end position="82"/>
    </location>
</feature>
<reference evidence="3 4" key="1">
    <citation type="journal article" date="2015" name="Biotechnol. Biofuels">
        <title>Enhanced degradation of softwood versus hardwood by the white-rot fungus Pycnoporus coccineus.</title>
        <authorList>
            <person name="Couturier M."/>
            <person name="Navarro D."/>
            <person name="Chevret D."/>
            <person name="Henrissat B."/>
            <person name="Piumi F."/>
            <person name="Ruiz-Duenas F.J."/>
            <person name="Martinez A.T."/>
            <person name="Grigoriev I.V."/>
            <person name="Riley R."/>
            <person name="Lipzen A."/>
            <person name="Berrin J.G."/>
            <person name="Master E.R."/>
            <person name="Rosso M.N."/>
        </authorList>
    </citation>
    <scope>NUCLEOTIDE SEQUENCE [LARGE SCALE GENOMIC DNA]</scope>
    <source>
        <strain evidence="3 4">BRFM310</strain>
    </source>
</reference>
<feature type="region of interest" description="Disordered" evidence="2">
    <location>
        <begin position="562"/>
        <end position="659"/>
    </location>
</feature>
<feature type="region of interest" description="Disordered" evidence="2">
    <location>
        <begin position="365"/>
        <end position="451"/>
    </location>
</feature>
<feature type="region of interest" description="Disordered" evidence="2">
    <location>
        <begin position="44"/>
        <end position="198"/>
    </location>
</feature>
<evidence type="ECO:0000313" key="3">
    <source>
        <dbReference type="EMBL" id="OSD06083.1"/>
    </source>
</evidence>
<feature type="coiled-coil region" evidence="1">
    <location>
        <begin position="268"/>
        <end position="305"/>
    </location>
</feature>
<keyword evidence="1" id="KW-0175">Coiled coil</keyword>
<feature type="compositionally biased region" description="Pro residues" evidence="2">
    <location>
        <begin position="529"/>
        <end position="538"/>
    </location>
</feature>
<feature type="compositionally biased region" description="Polar residues" evidence="2">
    <location>
        <begin position="640"/>
        <end position="659"/>
    </location>
</feature>
<organism evidence="3 4">
    <name type="scientific">Trametes coccinea (strain BRFM310)</name>
    <name type="common">Pycnoporus coccineus</name>
    <dbReference type="NCBI Taxonomy" id="1353009"/>
    <lineage>
        <taxon>Eukaryota</taxon>
        <taxon>Fungi</taxon>
        <taxon>Dikarya</taxon>
        <taxon>Basidiomycota</taxon>
        <taxon>Agaricomycotina</taxon>
        <taxon>Agaricomycetes</taxon>
        <taxon>Polyporales</taxon>
        <taxon>Polyporaceae</taxon>
        <taxon>Trametes</taxon>
    </lineage>
</organism>
<name>A0A1Y2IZJ0_TRAC3</name>
<feature type="compositionally biased region" description="Pro residues" evidence="2">
    <location>
        <begin position="103"/>
        <end position="122"/>
    </location>
</feature>
<feature type="region of interest" description="Disordered" evidence="2">
    <location>
        <begin position="308"/>
        <end position="333"/>
    </location>
</feature>
<accession>A0A1Y2IZJ0</accession>
<feature type="compositionally biased region" description="Polar residues" evidence="2">
    <location>
        <begin position="567"/>
        <end position="576"/>
    </location>
</feature>
<sequence>MPPPLDRESLKNLKRSDLQRICKDYGIKANLKTEALIDLLVDTTQARPRPIPPAQPTRAPSGRTVSRAVASGSRPRGTSSSSVIIHDTDEEDNALEGGYRQSAPPPSSEPEATPAPAPAPPPRTRRAKDTQYKLGVGRPTAVGGSGARAVTRSTSLSTKGKRVRGSRSVKPVEAAIQEEEEPDSTELETPQAGPSGITHDNVAIPSPVVHAEVPRVPSPIPTPDNSERLKAYVTDLMAPLQAQIGLMQLELKQRPVEVADAHSFASQITSLRAEMEALRSQAALATQLQTEVQQLRLVVSTLMQQISPGGSSMQSMTSIGKAPESVVAGSTESATGDLAQGIAASSHQQDAFPGVAQLLGKRHREMNDSQCSDMGDAEEQNSNDLDSRATRPIKKKPKLSKEAHDTTPPGTSADVEPTSDAKLAQGGSRPVSRPPPATFTVFSGPEEPPESYIDPPPPTTHLSDLIPAPSGSSAQLQTPLFSGGAIPRPAGSDENAPNRMAFNFSFNTSIFHPITSTPYEMAQPALAYPEPPASPSPGVPSGGFIERAGGRIERNDLYHPHGRRHAQTQAQAQGQDRSQPQSRPQSAASRPPSRAATSQLPTTPSQLDGTGGVPSMNGTVDPTELMGTPGGLSAIPEASQEGNSTGSAGLSNGTSLAPQTRRVASSSEIGLALGMSSTLALPPETPAPPMKRTMYGTELESDTRFGDFGVEGVATGFWAGLVPRF</sequence>
<dbReference type="EMBL" id="KZ084091">
    <property type="protein sequence ID" value="OSD06083.1"/>
    <property type="molecule type" value="Genomic_DNA"/>
</dbReference>
<feature type="compositionally biased region" description="Acidic residues" evidence="2">
    <location>
        <begin position="176"/>
        <end position="186"/>
    </location>
</feature>
<dbReference type="Proteomes" id="UP000193067">
    <property type="component" value="Unassembled WGS sequence"/>
</dbReference>
<feature type="region of interest" description="Disordered" evidence="2">
    <location>
        <begin position="525"/>
        <end position="546"/>
    </location>
</feature>
<feature type="compositionally biased region" description="Polar residues" evidence="2">
    <location>
        <begin position="308"/>
        <end position="318"/>
    </location>
</feature>
<protein>
    <submittedName>
        <fullName evidence="3">Uncharacterized protein</fullName>
    </submittedName>
</protein>
<dbReference type="STRING" id="1353009.A0A1Y2IZJ0"/>
<keyword evidence="4" id="KW-1185">Reference proteome</keyword>